<dbReference type="EMBL" id="ASRX01000031">
    <property type="protein sequence ID" value="EYF04619.1"/>
    <property type="molecule type" value="Genomic_DNA"/>
</dbReference>
<dbReference type="AlphaFoldDB" id="A0A017T5Z3"/>
<name>A0A017T5Z3_9BACT</name>
<evidence type="ECO:0000313" key="1">
    <source>
        <dbReference type="EMBL" id="EYF04619.1"/>
    </source>
</evidence>
<organism evidence="1 2">
    <name type="scientific">Chondromyces apiculatus DSM 436</name>
    <dbReference type="NCBI Taxonomy" id="1192034"/>
    <lineage>
        <taxon>Bacteria</taxon>
        <taxon>Pseudomonadati</taxon>
        <taxon>Myxococcota</taxon>
        <taxon>Polyangia</taxon>
        <taxon>Polyangiales</taxon>
        <taxon>Polyangiaceae</taxon>
        <taxon>Chondromyces</taxon>
    </lineage>
</organism>
<proteinExistence type="predicted"/>
<protein>
    <submittedName>
        <fullName evidence="1">Uncharacterized protein</fullName>
    </submittedName>
</protein>
<keyword evidence="2" id="KW-1185">Reference proteome</keyword>
<accession>A0A017T5Z3</accession>
<sequence length="60" mass="6681">MACTATLLYGDRFARSRSDTLDISDEERNLKRMLVHRALTTTTTTGVPGGTLVVVRCRPR</sequence>
<gene>
    <name evidence="1" type="ORF">CAP_4295</name>
</gene>
<dbReference type="Proteomes" id="UP000019678">
    <property type="component" value="Unassembled WGS sequence"/>
</dbReference>
<reference evidence="1 2" key="1">
    <citation type="submission" date="2013-05" db="EMBL/GenBank/DDBJ databases">
        <title>Genome assembly of Chondromyces apiculatus DSM 436.</title>
        <authorList>
            <person name="Sharma G."/>
            <person name="Khatri I."/>
            <person name="Kaur C."/>
            <person name="Mayilraj S."/>
            <person name="Subramanian S."/>
        </authorList>
    </citation>
    <scope>NUCLEOTIDE SEQUENCE [LARGE SCALE GENOMIC DNA]</scope>
    <source>
        <strain evidence="1 2">DSM 436</strain>
    </source>
</reference>
<dbReference type="STRING" id="1192034.CAP_4295"/>
<comment type="caution">
    <text evidence="1">The sequence shown here is derived from an EMBL/GenBank/DDBJ whole genome shotgun (WGS) entry which is preliminary data.</text>
</comment>
<evidence type="ECO:0000313" key="2">
    <source>
        <dbReference type="Proteomes" id="UP000019678"/>
    </source>
</evidence>